<gene>
    <name evidence="1" type="ORF">ADIAG_01936</name>
</gene>
<dbReference type="EMBL" id="AOCK01000005">
    <property type="protein sequence ID" value="EMQ98508.1"/>
    <property type="molecule type" value="Genomic_DNA"/>
</dbReference>
<sequence>MLALHILGRDEEAALLLKAEIYDDPTLPDAYVWEHISCGQSLKLVSTSEVSTYLRMTSAHIQEILNLR</sequence>
<dbReference type="Proteomes" id="UP000012015">
    <property type="component" value="Unassembled WGS sequence"/>
</dbReference>
<dbReference type="AlphaFoldDB" id="M7NIX3"/>
<name>M7NIX3_9MICC</name>
<comment type="caution">
    <text evidence="1">The sequence shown here is derived from an EMBL/GenBank/DDBJ whole genome shotgun (WGS) entry which is preliminary data.</text>
</comment>
<proteinExistence type="predicted"/>
<protein>
    <submittedName>
        <fullName evidence="1">Uncharacterized protein</fullName>
    </submittedName>
</protein>
<evidence type="ECO:0000313" key="2">
    <source>
        <dbReference type="Proteomes" id="UP000012015"/>
    </source>
</evidence>
<dbReference type="STRING" id="1276920.ADIAG_01936"/>
<organism evidence="1 2">
    <name type="scientific">Paeniglutamicibacter gangotriensis Lz1y</name>
    <dbReference type="NCBI Taxonomy" id="1276920"/>
    <lineage>
        <taxon>Bacteria</taxon>
        <taxon>Bacillati</taxon>
        <taxon>Actinomycetota</taxon>
        <taxon>Actinomycetes</taxon>
        <taxon>Micrococcales</taxon>
        <taxon>Micrococcaceae</taxon>
        <taxon>Paeniglutamicibacter</taxon>
    </lineage>
</organism>
<reference evidence="1 2" key="1">
    <citation type="journal article" date="2013" name="Genome Announc.">
        <title>Draft Genome Sequence of Arthrobacter gangotriensis Strain Lz1yT, Isolated from a Penguin Rookery Soil Sample Collected in Antarctica, near the Indian Station Dakshin Gangotri.</title>
        <authorList>
            <person name="Shivaji S."/>
            <person name="Ara S."/>
            <person name="Bandi S."/>
            <person name="Singh A."/>
            <person name="Kumar Pinnaka A."/>
        </authorList>
    </citation>
    <scope>NUCLEOTIDE SEQUENCE [LARGE SCALE GENOMIC DNA]</scope>
    <source>
        <strain evidence="1 2">Lz1y</strain>
    </source>
</reference>
<accession>M7NIX3</accession>
<keyword evidence="2" id="KW-1185">Reference proteome</keyword>
<evidence type="ECO:0000313" key="1">
    <source>
        <dbReference type="EMBL" id="EMQ98508.1"/>
    </source>
</evidence>